<gene>
    <name evidence="13" type="primary">MTC6</name>
    <name evidence="13" type="ORF">CAAN4_B10198</name>
</gene>
<sequence length="613" mass="68938">MRYIDCPFLVWAVLSLLQLVMSADSGTTETNADPTSSTLDLSAIQTDLVVAWRAQRDVSMNVPIDQQNTLGVSLNEVIFNELGYNMNSMNVIGSLLSIGVQTMMVDFYWNEYTTTWQLCPAPFPANSTYSANVTQELQWNHKTYKCEAQATIDSLMSTINNYTRSTNTNMDVNMLQLLVNLKSISLPEETRKNSSSNEAGTSSSSTNLYQYNNPLYSSLYTLTSLSDAVTQLGSNLYTPRDLQVLSNPSPVFYSQSSKQYPTLSQFLLTDYRRISTFISSNELSQKSINSYNLTAIDNSTMFYSDSLDLSTTSNTTTTQMCHNLVNGTNSLDTLNDLSLKSHFRFVVDSHENPFTESTTREYVRCGYSPILNNSVYNIGHQFDSNVTKNPDYLWEQFIILTPFSLWSWTVGQPLAETTVTWETTDNGDDDDAASGSDTQVANKCVVITSDGWTVTNCYDDHPFACQNTQEPNQWSISLNPDDRVEYFAASTDHCPLGYVFAAPRSSIEMLGLMNTIRSSGIGYPVWIDMNDITVPQCFVTGGPYASCPYEKMVSYSKLVQMITPNIVVAAVILILIFLEKFVRKNPIQSNRKRHWKRKIVDFMEEHDYQGVPS</sequence>
<evidence type="ECO:0000259" key="12">
    <source>
        <dbReference type="PROSITE" id="PS50041"/>
    </source>
</evidence>
<accession>A0ABP0E7W8</accession>
<evidence type="ECO:0000256" key="6">
    <source>
        <dbReference type="ARBA" id="ARBA00023180"/>
    </source>
</evidence>
<dbReference type="PROSITE" id="PS50041">
    <property type="entry name" value="C_TYPE_LECTIN_2"/>
    <property type="match status" value="1"/>
</dbReference>
<comment type="function">
    <text evidence="7">May be involved in telomere capping.</text>
</comment>
<proteinExistence type="inferred from homology"/>
<comment type="similarity">
    <text evidence="8">Belongs to the MTC6 family.</text>
</comment>
<evidence type="ECO:0000256" key="9">
    <source>
        <dbReference type="ARBA" id="ARBA00039865"/>
    </source>
</evidence>
<feature type="signal peptide" evidence="11">
    <location>
        <begin position="1"/>
        <end position="22"/>
    </location>
</feature>
<comment type="subcellular location">
    <subcellularLocation>
        <location evidence="1">Membrane</location>
        <topology evidence="1">Single-pass type I membrane protein</topology>
    </subcellularLocation>
</comment>
<evidence type="ECO:0000256" key="4">
    <source>
        <dbReference type="ARBA" id="ARBA00022989"/>
    </source>
</evidence>
<name>A0ABP0E7W8_9ASCO</name>
<dbReference type="Proteomes" id="UP001497600">
    <property type="component" value="Chromosome B"/>
</dbReference>
<keyword evidence="3 11" id="KW-0732">Signal</keyword>
<dbReference type="Pfam" id="PF25506">
    <property type="entry name" value="TIM-barrel_MTC6"/>
    <property type="match status" value="1"/>
</dbReference>
<evidence type="ECO:0000256" key="10">
    <source>
        <dbReference type="SAM" id="Phobius"/>
    </source>
</evidence>
<evidence type="ECO:0000256" key="8">
    <source>
        <dbReference type="ARBA" id="ARBA00038159"/>
    </source>
</evidence>
<evidence type="ECO:0000256" key="5">
    <source>
        <dbReference type="ARBA" id="ARBA00023136"/>
    </source>
</evidence>
<dbReference type="PANTHER" id="PTHR35518:SF2">
    <property type="entry name" value="MAINTENANCE OF TELOMERE CAPPING PROTEIN 6"/>
    <property type="match status" value="1"/>
</dbReference>
<feature type="chain" id="PRO_5047082871" description="Maintenance of telomere capping protein 6" evidence="11">
    <location>
        <begin position="23"/>
        <end position="613"/>
    </location>
</feature>
<reference evidence="13 14" key="1">
    <citation type="submission" date="2024-01" db="EMBL/GenBank/DDBJ databases">
        <authorList>
            <consortium name="Genoscope - CEA"/>
            <person name="William W."/>
        </authorList>
    </citation>
    <scope>NUCLEOTIDE SEQUENCE [LARGE SCALE GENOMIC DNA]</scope>
    <source>
        <strain evidence="13 14">29B2s-10</strain>
    </source>
</reference>
<evidence type="ECO:0000313" key="13">
    <source>
        <dbReference type="EMBL" id="CAK7897526.1"/>
    </source>
</evidence>
<dbReference type="EMBL" id="OZ004254">
    <property type="protein sequence ID" value="CAK7897526.1"/>
    <property type="molecule type" value="Genomic_DNA"/>
</dbReference>
<evidence type="ECO:0000256" key="7">
    <source>
        <dbReference type="ARBA" id="ARBA00037703"/>
    </source>
</evidence>
<keyword evidence="2 10" id="KW-0812">Transmembrane</keyword>
<feature type="transmembrane region" description="Helical" evidence="10">
    <location>
        <begin position="558"/>
        <end position="578"/>
    </location>
</feature>
<dbReference type="InterPro" id="IPR016186">
    <property type="entry name" value="C-type_lectin-like/link_sf"/>
</dbReference>
<keyword evidence="6" id="KW-0325">Glycoprotein</keyword>
<dbReference type="PANTHER" id="PTHR35518">
    <property type="entry name" value="MAINTENANCE OF TELOMOERE CAPPING"/>
    <property type="match status" value="1"/>
</dbReference>
<organism evidence="13 14">
    <name type="scientific">[Candida] anglica</name>
    <dbReference type="NCBI Taxonomy" id="148631"/>
    <lineage>
        <taxon>Eukaryota</taxon>
        <taxon>Fungi</taxon>
        <taxon>Dikarya</taxon>
        <taxon>Ascomycota</taxon>
        <taxon>Saccharomycotina</taxon>
        <taxon>Pichiomycetes</taxon>
        <taxon>Debaryomycetaceae</taxon>
        <taxon>Kurtzmaniella</taxon>
    </lineage>
</organism>
<feature type="domain" description="C-type lectin" evidence="12">
    <location>
        <begin position="365"/>
        <end position="466"/>
    </location>
</feature>
<evidence type="ECO:0000256" key="2">
    <source>
        <dbReference type="ARBA" id="ARBA00022692"/>
    </source>
</evidence>
<keyword evidence="5 10" id="KW-0472">Membrane</keyword>
<evidence type="ECO:0000256" key="11">
    <source>
        <dbReference type="SAM" id="SignalP"/>
    </source>
</evidence>
<keyword evidence="14" id="KW-1185">Reference proteome</keyword>
<dbReference type="InterPro" id="IPR001304">
    <property type="entry name" value="C-type_lectin-like"/>
</dbReference>
<evidence type="ECO:0000313" key="14">
    <source>
        <dbReference type="Proteomes" id="UP001497600"/>
    </source>
</evidence>
<evidence type="ECO:0000256" key="3">
    <source>
        <dbReference type="ARBA" id="ARBA00022729"/>
    </source>
</evidence>
<evidence type="ECO:0000256" key="1">
    <source>
        <dbReference type="ARBA" id="ARBA00004479"/>
    </source>
</evidence>
<keyword evidence="4 10" id="KW-1133">Transmembrane helix</keyword>
<dbReference type="Gene3D" id="3.10.100.10">
    <property type="entry name" value="Mannose-Binding Protein A, subunit A"/>
    <property type="match status" value="1"/>
</dbReference>
<dbReference type="InterPro" id="IPR057530">
    <property type="entry name" value="TIM-barrel_MTC6"/>
</dbReference>
<dbReference type="InterPro" id="IPR051008">
    <property type="entry name" value="Telomere_Capping_Maintenance"/>
</dbReference>
<protein>
    <recommendedName>
        <fullName evidence="9">Maintenance of telomere capping protein 6</fullName>
    </recommendedName>
</protein>